<dbReference type="GO" id="GO:0006954">
    <property type="term" value="P:inflammatory response"/>
    <property type="evidence" value="ECO:0007669"/>
    <property type="project" value="TreeGrafter"/>
</dbReference>
<proteinExistence type="inferred from homology"/>
<reference evidence="7 8" key="1">
    <citation type="submission" date="2019-09" db="EMBL/GenBank/DDBJ databases">
        <title>Bird 10,000 Genomes (B10K) Project - Family phase.</title>
        <authorList>
            <person name="Zhang G."/>
        </authorList>
    </citation>
    <scope>NUCLEOTIDE SEQUENCE [LARGE SCALE GENOMIC DNA]</scope>
    <source>
        <strain evidence="7">B10K-DU-012-55</strain>
        <tissue evidence="7">Muscle</tissue>
    </source>
</reference>
<dbReference type="SUPFAM" id="SSF54117">
    <property type="entry name" value="Interleukin 8-like chemokines"/>
    <property type="match status" value="1"/>
</dbReference>
<dbReference type="Pfam" id="PF00048">
    <property type="entry name" value="IL8"/>
    <property type="match status" value="1"/>
</dbReference>
<dbReference type="SMART" id="SM00199">
    <property type="entry name" value="SCY"/>
    <property type="match status" value="1"/>
</dbReference>
<dbReference type="PANTHER" id="PTHR12015">
    <property type="entry name" value="SMALL INDUCIBLE CYTOKINE A"/>
    <property type="match status" value="1"/>
</dbReference>
<dbReference type="InterPro" id="IPR039809">
    <property type="entry name" value="Chemokine_b/g/d"/>
</dbReference>
<dbReference type="PANTHER" id="PTHR12015:SF103">
    <property type="entry name" value="C-C MOTIF CHEMOKINE 4-RELATED"/>
    <property type="match status" value="1"/>
</dbReference>
<feature type="domain" description="Chemokine interleukin-8-like" evidence="6">
    <location>
        <begin position="28"/>
        <end position="86"/>
    </location>
</feature>
<dbReference type="GO" id="GO:0005615">
    <property type="term" value="C:extracellular space"/>
    <property type="evidence" value="ECO:0007669"/>
    <property type="project" value="UniProtKB-KW"/>
</dbReference>
<keyword evidence="3" id="KW-0202">Cytokine</keyword>
<dbReference type="GO" id="GO:0048020">
    <property type="term" value="F:CCR chemokine receptor binding"/>
    <property type="evidence" value="ECO:0007669"/>
    <property type="project" value="TreeGrafter"/>
</dbReference>
<organism evidence="7 8">
    <name type="scientific">Dromas ardeola</name>
    <dbReference type="NCBI Taxonomy" id="458190"/>
    <lineage>
        <taxon>Eukaryota</taxon>
        <taxon>Metazoa</taxon>
        <taxon>Chordata</taxon>
        <taxon>Craniata</taxon>
        <taxon>Vertebrata</taxon>
        <taxon>Euteleostomi</taxon>
        <taxon>Archelosauria</taxon>
        <taxon>Archosauria</taxon>
        <taxon>Dinosauria</taxon>
        <taxon>Saurischia</taxon>
        <taxon>Theropoda</taxon>
        <taxon>Coelurosauria</taxon>
        <taxon>Aves</taxon>
        <taxon>Neognathae</taxon>
        <taxon>Neoaves</taxon>
        <taxon>Charadriiformes</taxon>
        <taxon>Dromadidae</taxon>
        <taxon>Dromas</taxon>
    </lineage>
</organism>
<evidence type="ECO:0000313" key="7">
    <source>
        <dbReference type="EMBL" id="NWU49386.1"/>
    </source>
</evidence>
<dbReference type="EMBL" id="VYZM01005673">
    <property type="protein sequence ID" value="NWU49386.1"/>
    <property type="molecule type" value="Genomic_DNA"/>
</dbReference>
<gene>
    <name evidence="7" type="primary">Ccl3_0</name>
    <name evidence="7" type="ORF">DROARD_R09860</name>
</gene>
<name>A0A7K5XAA0_9CHAR</name>
<evidence type="ECO:0000259" key="6">
    <source>
        <dbReference type="SMART" id="SM00199"/>
    </source>
</evidence>
<dbReference type="GO" id="GO:0030335">
    <property type="term" value="P:positive regulation of cell migration"/>
    <property type="evidence" value="ECO:0007669"/>
    <property type="project" value="TreeGrafter"/>
</dbReference>
<comment type="caution">
    <text evidence="7">The sequence shown here is derived from an EMBL/GenBank/DDBJ whole genome shotgun (WGS) entry which is preliminary data.</text>
</comment>
<accession>A0A7K5XAA0</accession>
<keyword evidence="8" id="KW-1185">Reference proteome</keyword>
<dbReference type="GO" id="GO:0061844">
    <property type="term" value="P:antimicrobial humoral immune response mediated by antimicrobial peptide"/>
    <property type="evidence" value="ECO:0007669"/>
    <property type="project" value="TreeGrafter"/>
</dbReference>
<dbReference type="InterPro" id="IPR001811">
    <property type="entry name" value="Chemokine_IL8-like_dom"/>
</dbReference>
<keyword evidence="2" id="KW-0145">Chemotaxis</keyword>
<evidence type="ECO:0000256" key="4">
    <source>
        <dbReference type="ARBA" id="ARBA00022729"/>
    </source>
</evidence>
<dbReference type="AlphaFoldDB" id="A0A7K5XAA0"/>
<dbReference type="Proteomes" id="UP000586671">
    <property type="component" value="Unassembled WGS sequence"/>
</dbReference>
<feature type="chain" id="PRO_5029896670" evidence="5">
    <location>
        <begin position="23"/>
        <end position="91"/>
    </location>
</feature>
<keyword evidence="4 5" id="KW-0732">Signal</keyword>
<dbReference type="Gene3D" id="2.40.50.40">
    <property type="match status" value="1"/>
</dbReference>
<feature type="signal peptide" evidence="5">
    <location>
        <begin position="1"/>
        <end position="22"/>
    </location>
</feature>
<feature type="non-terminal residue" evidence="7">
    <location>
        <position position="1"/>
    </location>
</feature>
<evidence type="ECO:0000256" key="5">
    <source>
        <dbReference type="SAM" id="SignalP"/>
    </source>
</evidence>
<protein>
    <submittedName>
        <fullName evidence="7">CCL3 protein</fullName>
    </submittedName>
</protein>
<dbReference type="InterPro" id="IPR036048">
    <property type="entry name" value="Interleukin_8-like_sf"/>
</dbReference>
<evidence type="ECO:0000256" key="2">
    <source>
        <dbReference type="ARBA" id="ARBA00022500"/>
    </source>
</evidence>
<evidence type="ECO:0000313" key="8">
    <source>
        <dbReference type="Proteomes" id="UP000586671"/>
    </source>
</evidence>
<dbReference type="GO" id="GO:0070098">
    <property type="term" value="P:chemokine-mediated signaling pathway"/>
    <property type="evidence" value="ECO:0007669"/>
    <property type="project" value="TreeGrafter"/>
</dbReference>
<sequence>MKVPAVALAALLLVATCSPAEAQLDTIPTTCCFSYMHRPMPHRIIASTYATSSRCPLPAVILVTKKGMKVCTDPQAPWVQKHLKHFQTQMH</sequence>
<evidence type="ECO:0000256" key="3">
    <source>
        <dbReference type="ARBA" id="ARBA00022514"/>
    </source>
</evidence>
<evidence type="ECO:0000256" key="1">
    <source>
        <dbReference type="ARBA" id="ARBA00010868"/>
    </source>
</evidence>
<comment type="similarity">
    <text evidence="1">Belongs to the intercrine beta (chemokine CC) family.</text>
</comment>
<dbReference type="FunFam" id="2.40.50.40:FF:000002">
    <property type="entry name" value="C-C motif chemokine"/>
    <property type="match status" value="1"/>
</dbReference>
<dbReference type="GO" id="GO:0048245">
    <property type="term" value="P:eosinophil chemotaxis"/>
    <property type="evidence" value="ECO:0007669"/>
    <property type="project" value="TreeGrafter"/>
</dbReference>
<dbReference type="CDD" id="cd00272">
    <property type="entry name" value="Chemokine_CC"/>
    <property type="match status" value="1"/>
</dbReference>
<dbReference type="GO" id="GO:0008009">
    <property type="term" value="F:chemokine activity"/>
    <property type="evidence" value="ECO:0007669"/>
    <property type="project" value="InterPro"/>
</dbReference>
<feature type="non-terminal residue" evidence="7">
    <location>
        <position position="91"/>
    </location>
</feature>